<evidence type="ECO:0000259" key="2">
    <source>
        <dbReference type="PROSITE" id="PS50969"/>
    </source>
</evidence>
<dbReference type="SMART" id="SM00577">
    <property type="entry name" value="CPDc"/>
    <property type="match status" value="1"/>
</dbReference>
<keyword evidence="1" id="KW-0496">Mitochondrion</keyword>
<dbReference type="OrthoDB" id="277011at2759"/>
<dbReference type="PANTHER" id="PTHR12210">
    <property type="entry name" value="DULLARD PROTEIN PHOSPHATASE"/>
    <property type="match status" value="1"/>
</dbReference>
<keyword evidence="1" id="KW-0653">Protein transport</keyword>
<dbReference type="InterPro" id="IPR004274">
    <property type="entry name" value="FCP1_dom"/>
</dbReference>
<dbReference type="GO" id="GO:0015031">
    <property type="term" value="P:protein transport"/>
    <property type="evidence" value="ECO:0007669"/>
    <property type="project" value="UniProtKB-KW"/>
</dbReference>
<keyword evidence="1" id="KW-0811">Translocation</keyword>
<organism evidence="3 4">
    <name type="scientific">Macrostomum lignano</name>
    <dbReference type="NCBI Taxonomy" id="282301"/>
    <lineage>
        <taxon>Eukaryota</taxon>
        <taxon>Metazoa</taxon>
        <taxon>Spiralia</taxon>
        <taxon>Lophotrochozoa</taxon>
        <taxon>Platyhelminthes</taxon>
        <taxon>Rhabditophora</taxon>
        <taxon>Macrostomorpha</taxon>
        <taxon>Macrostomida</taxon>
        <taxon>Macrostomidae</taxon>
        <taxon>Macrostomum</taxon>
    </lineage>
</organism>
<dbReference type="Gene3D" id="3.40.50.1000">
    <property type="entry name" value="HAD superfamily/HAD-like"/>
    <property type="match status" value="1"/>
</dbReference>
<dbReference type="PROSITE" id="PS50969">
    <property type="entry name" value="FCP1"/>
    <property type="match status" value="1"/>
</dbReference>
<dbReference type="AlphaFoldDB" id="A0A267GMJ1"/>
<keyword evidence="1" id="KW-0809">Transit peptide</keyword>
<dbReference type="InterPro" id="IPR023214">
    <property type="entry name" value="HAD_sf"/>
</dbReference>
<comment type="subcellular location">
    <subcellularLocation>
        <location evidence="1">Mitochondrion inner membrane</location>
        <topology evidence="1">Single-pass membrane protein</topology>
    </subcellularLocation>
</comment>
<comment type="function">
    <text evidence="1">Essential component of the TIM23 complex, a complex that mediates the translocation of transit peptide-containing proteins across the mitochondrial inner membrane.</text>
</comment>
<reference evidence="3 4" key="1">
    <citation type="submission" date="2017-06" db="EMBL/GenBank/DDBJ databases">
        <title>A platform for efficient transgenesis in Macrostomum lignano, a flatworm model organism for stem cell research.</title>
        <authorList>
            <person name="Berezikov E."/>
        </authorList>
    </citation>
    <scope>NUCLEOTIDE SEQUENCE [LARGE SCALE GENOMIC DNA]</scope>
    <source>
        <strain evidence="3">DV1</strain>
        <tissue evidence="3">Whole organism</tissue>
    </source>
</reference>
<comment type="similarity">
    <text evidence="1">Belongs to the TIM50 family.</text>
</comment>
<dbReference type="Proteomes" id="UP000215902">
    <property type="component" value="Unassembled WGS sequence"/>
</dbReference>
<dbReference type="SUPFAM" id="SSF56784">
    <property type="entry name" value="HAD-like"/>
    <property type="match status" value="1"/>
</dbReference>
<gene>
    <name evidence="3" type="ORF">BOX15_Mlig028977g1</name>
</gene>
<comment type="subunit">
    <text evidence="1">Component of the TIM23 complex.</text>
</comment>
<feature type="domain" description="FCP1 homology" evidence="2">
    <location>
        <begin position="68"/>
        <end position="265"/>
    </location>
</feature>
<dbReference type="InterPro" id="IPR050365">
    <property type="entry name" value="TIM50"/>
</dbReference>
<protein>
    <recommendedName>
        <fullName evidence="1">Mitochondrial import inner membrane translocase subunit TIM50</fullName>
    </recommendedName>
</protein>
<evidence type="ECO:0000256" key="1">
    <source>
        <dbReference type="RuleBase" id="RU365079"/>
    </source>
</evidence>
<dbReference type="GO" id="GO:0005744">
    <property type="term" value="C:TIM23 mitochondrial import inner membrane translocase complex"/>
    <property type="evidence" value="ECO:0007669"/>
    <property type="project" value="UniProtKB-UniRule"/>
</dbReference>
<comment type="caution">
    <text evidence="3">The sequence shown here is derived from an EMBL/GenBank/DDBJ whole genome shotgun (WGS) entry which is preliminary data.</text>
</comment>
<sequence>MSQQQQQQQQQQQRVIESNYFDHWCREVSRQPYRQFLRHRPHYRRLRAEYRETVTPPQAPLLKHKPPDRLGSVTLLLDLEGTLLTSKRLTESGGDDWTGWEAMQKHHGADLILLLPETPASFKRHKYVVYKRPGLDRFLLELDRLGFECVAYSSATLQLASCLVSQVDRDGIIASVLARKACTWTGPSAQPLLFKDIDAIGRDPSRTVLIDDWPLCCSDSANLLQVPTFSTGSNEWQFGQSNAESTLSASAELPLNRLLTVLERLAEWTGDVRDFLSKADCVATYRSGLATAAAASN</sequence>
<name>A0A267GMJ1_9PLAT</name>
<keyword evidence="4" id="KW-1185">Reference proteome</keyword>
<dbReference type="STRING" id="282301.A0A267GMJ1"/>
<dbReference type="Pfam" id="PF03031">
    <property type="entry name" value="NIF"/>
    <property type="match status" value="1"/>
</dbReference>
<dbReference type="EMBL" id="NIVC01000240">
    <property type="protein sequence ID" value="PAA87238.1"/>
    <property type="molecule type" value="Genomic_DNA"/>
</dbReference>
<accession>A0A267GMJ1</accession>
<evidence type="ECO:0000313" key="3">
    <source>
        <dbReference type="EMBL" id="PAA87238.1"/>
    </source>
</evidence>
<keyword evidence="1" id="KW-0813">Transport</keyword>
<proteinExistence type="inferred from homology"/>
<evidence type="ECO:0000313" key="4">
    <source>
        <dbReference type="Proteomes" id="UP000215902"/>
    </source>
</evidence>
<dbReference type="InterPro" id="IPR036412">
    <property type="entry name" value="HAD-like_sf"/>
</dbReference>